<dbReference type="AlphaFoldDB" id="A0A418X400"/>
<feature type="transmembrane region" description="Helical" evidence="1">
    <location>
        <begin position="45"/>
        <end position="65"/>
    </location>
</feature>
<dbReference type="RefSeq" id="WP_119740455.1">
    <property type="nucleotide sequence ID" value="NZ_QYUN01000002.1"/>
</dbReference>
<dbReference type="OrthoDB" id="8591832at2"/>
<feature type="transmembrane region" description="Helical" evidence="1">
    <location>
        <begin position="129"/>
        <end position="150"/>
    </location>
</feature>
<accession>A0A418X400</accession>
<organism evidence="2 3">
    <name type="scientific">Noviherbaspirillum cavernae</name>
    <dbReference type="NCBI Taxonomy" id="2320862"/>
    <lineage>
        <taxon>Bacteria</taxon>
        <taxon>Pseudomonadati</taxon>
        <taxon>Pseudomonadota</taxon>
        <taxon>Betaproteobacteria</taxon>
        <taxon>Burkholderiales</taxon>
        <taxon>Oxalobacteraceae</taxon>
        <taxon>Noviherbaspirillum</taxon>
    </lineage>
</organism>
<evidence type="ECO:0000256" key="1">
    <source>
        <dbReference type="SAM" id="Phobius"/>
    </source>
</evidence>
<gene>
    <name evidence="2" type="ORF">D3870_15455</name>
</gene>
<sequence length="152" mass="16875">MNSHQINQRLAHRLGYAGLVPFILLTLGCWLAHPDWLGDFIRGQLAYGIAVLSFLGGMHWSAALMSAELSAEQGRKALTWGVMPPLIAWSATMFGGFGFAILMAGFIGAYQADKRLFGWYRLPDWFLQLRFRLTCMVVPMLALTVIAANVRG</sequence>
<dbReference type="PANTHER" id="PTHR15887:SF1">
    <property type="entry name" value="TRANSMEMBRANE PROTEIN 69"/>
    <property type="match status" value="1"/>
</dbReference>
<evidence type="ECO:0000313" key="3">
    <source>
        <dbReference type="Proteomes" id="UP000285190"/>
    </source>
</evidence>
<keyword evidence="1" id="KW-0472">Membrane</keyword>
<comment type="caution">
    <text evidence="2">The sequence shown here is derived from an EMBL/GenBank/DDBJ whole genome shotgun (WGS) entry which is preliminary data.</text>
</comment>
<dbReference type="EMBL" id="QYUN01000002">
    <property type="protein sequence ID" value="RJG07207.1"/>
    <property type="molecule type" value="Genomic_DNA"/>
</dbReference>
<dbReference type="PANTHER" id="PTHR15887">
    <property type="entry name" value="TRANSMEMBRANE PROTEIN 69"/>
    <property type="match status" value="1"/>
</dbReference>
<protein>
    <submittedName>
        <fullName evidence="2">DUF3429 domain-containing protein</fullName>
    </submittedName>
</protein>
<reference evidence="2 3" key="1">
    <citation type="submission" date="2018-09" db="EMBL/GenBank/DDBJ databases">
        <authorList>
            <person name="Zhu H."/>
        </authorList>
    </citation>
    <scope>NUCLEOTIDE SEQUENCE [LARGE SCALE GENOMIC DNA]</scope>
    <source>
        <strain evidence="2 3">K2R10-39</strain>
    </source>
</reference>
<keyword evidence="3" id="KW-1185">Reference proteome</keyword>
<proteinExistence type="predicted"/>
<keyword evidence="1" id="KW-0812">Transmembrane</keyword>
<dbReference type="InterPro" id="IPR021836">
    <property type="entry name" value="DUF3429"/>
</dbReference>
<dbReference type="Proteomes" id="UP000285190">
    <property type="component" value="Unassembled WGS sequence"/>
</dbReference>
<feature type="transmembrane region" description="Helical" evidence="1">
    <location>
        <begin position="14"/>
        <end position="33"/>
    </location>
</feature>
<keyword evidence="1" id="KW-1133">Transmembrane helix</keyword>
<name>A0A418X400_9BURK</name>
<feature type="transmembrane region" description="Helical" evidence="1">
    <location>
        <begin position="86"/>
        <end position="109"/>
    </location>
</feature>
<dbReference type="Pfam" id="PF11911">
    <property type="entry name" value="DUF3429"/>
    <property type="match status" value="1"/>
</dbReference>
<evidence type="ECO:0000313" key="2">
    <source>
        <dbReference type="EMBL" id="RJG07207.1"/>
    </source>
</evidence>